<organism evidence="2 3">
    <name type="scientific">Allorhizobium borbori</name>
    <dbReference type="NCBI Taxonomy" id="485907"/>
    <lineage>
        <taxon>Bacteria</taxon>
        <taxon>Pseudomonadati</taxon>
        <taxon>Pseudomonadota</taxon>
        <taxon>Alphaproteobacteria</taxon>
        <taxon>Hyphomicrobiales</taxon>
        <taxon>Rhizobiaceae</taxon>
        <taxon>Rhizobium/Agrobacterium group</taxon>
        <taxon>Allorhizobium</taxon>
    </lineage>
</organism>
<dbReference type="Proteomes" id="UP000584824">
    <property type="component" value="Unassembled WGS sequence"/>
</dbReference>
<evidence type="ECO:0000256" key="1">
    <source>
        <dbReference type="ARBA" id="ARBA00023002"/>
    </source>
</evidence>
<dbReference type="InterPro" id="IPR042098">
    <property type="entry name" value="TauD-like_sf"/>
</dbReference>
<dbReference type="EMBL" id="JACIDU010000006">
    <property type="protein sequence ID" value="MBB4103288.1"/>
    <property type="molecule type" value="Genomic_DNA"/>
</dbReference>
<gene>
    <name evidence="2" type="ORF">GGQ66_001845</name>
</gene>
<dbReference type="GO" id="GO:0016706">
    <property type="term" value="F:2-oxoglutarate-dependent dioxygenase activity"/>
    <property type="evidence" value="ECO:0007669"/>
    <property type="project" value="UniProtKB-ARBA"/>
</dbReference>
<dbReference type="Gene3D" id="3.60.130.10">
    <property type="entry name" value="Clavaminate synthase-like"/>
    <property type="match status" value="1"/>
</dbReference>
<dbReference type="AlphaFoldDB" id="A0A7W6K170"/>
<dbReference type="RefSeq" id="WP_183791664.1">
    <property type="nucleotide sequence ID" value="NZ_JACIDU010000006.1"/>
</dbReference>
<evidence type="ECO:0000313" key="3">
    <source>
        <dbReference type="Proteomes" id="UP000584824"/>
    </source>
</evidence>
<accession>A0A7W6K170</accession>
<keyword evidence="1" id="KW-0560">Oxidoreductase</keyword>
<comment type="caution">
    <text evidence="2">The sequence shown here is derived from an EMBL/GenBank/DDBJ whole genome shotgun (WGS) entry which is preliminary data.</text>
</comment>
<reference evidence="2 3" key="1">
    <citation type="submission" date="2020-08" db="EMBL/GenBank/DDBJ databases">
        <title>Genomic Encyclopedia of Type Strains, Phase IV (KMG-IV): sequencing the most valuable type-strain genomes for metagenomic binning, comparative biology and taxonomic classification.</title>
        <authorList>
            <person name="Goeker M."/>
        </authorList>
    </citation>
    <scope>NUCLEOTIDE SEQUENCE [LARGE SCALE GENOMIC DNA]</scope>
    <source>
        <strain evidence="2 3">DSM 26385</strain>
    </source>
</reference>
<dbReference type="SUPFAM" id="SSF51197">
    <property type="entry name" value="Clavaminate synthase-like"/>
    <property type="match status" value="1"/>
</dbReference>
<evidence type="ECO:0008006" key="4">
    <source>
        <dbReference type="Google" id="ProtNLM"/>
    </source>
</evidence>
<protein>
    <recommendedName>
        <fullName evidence="4">TauD/TfdA-like domain-containing protein</fullName>
    </recommendedName>
</protein>
<evidence type="ECO:0000313" key="2">
    <source>
        <dbReference type="EMBL" id="MBB4103288.1"/>
    </source>
</evidence>
<keyword evidence="3" id="KW-1185">Reference proteome</keyword>
<proteinExistence type="predicted"/>
<name>A0A7W6K170_9HYPH</name>
<sequence length="204" mass="23379">MDEIVWGEIRAKGFYQRNRSLGSALPSLRSLIADLKPRSLRVDRLYPRKKNEAKPNSLSAYYGTGAFPPHTDFALKSLPPKYVALFCPVARLGMTTLYDGSSLRAAVKKTGTFRIHSLGKAYSANFFNSNKYGEFYRYNRDLMKPLDENAHKLGDMIEHASPDHVIDWENIAWVLIDNWKILHGRQETHSTGGWLWRYALDTIK</sequence>